<comment type="similarity">
    <text evidence="1">Belongs to the universal ribosomal protein uL2 family.</text>
</comment>
<organism evidence="9 10">
    <name type="scientific">Candidatus Taylorbacteria bacterium CG11_big_fil_rev_8_21_14_0_20_46_11</name>
    <dbReference type="NCBI Taxonomy" id="1975025"/>
    <lineage>
        <taxon>Bacteria</taxon>
        <taxon>Candidatus Tayloriibacteriota</taxon>
    </lineage>
</organism>
<dbReference type="GO" id="GO:0002181">
    <property type="term" value="P:cytoplasmic translation"/>
    <property type="evidence" value="ECO:0007669"/>
    <property type="project" value="TreeGrafter"/>
</dbReference>
<dbReference type="Gene3D" id="2.30.30.30">
    <property type="match status" value="1"/>
</dbReference>
<feature type="domain" description="Large ribosomal subunit protein uL2 C-terminal" evidence="7">
    <location>
        <begin position="123"/>
        <end position="252"/>
    </location>
</feature>
<dbReference type="Gene3D" id="4.10.950.10">
    <property type="entry name" value="Ribosomal protein L2, domain 3"/>
    <property type="match status" value="1"/>
</dbReference>
<dbReference type="SUPFAM" id="SSF50249">
    <property type="entry name" value="Nucleic acid-binding proteins"/>
    <property type="match status" value="1"/>
</dbReference>
<dbReference type="Gene3D" id="2.40.50.140">
    <property type="entry name" value="Nucleic acid-binding proteins"/>
    <property type="match status" value="1"/>
</dbReference>
<dbReference type="PROSITE" id="PS00467">
    <property type="entry name" value="RIBOSOMAL_L2"/>
    <property type="match status" value="1"/>
</dbReference>
<dbReference type="Proteomes" id="UP000229342">
    <property type="component" value="Unassembled WGS sequence"/>
</dbReference>
<dbReference type="Pfam" id="PF00181">
    <property type="entry name" value="Ribosomal_L2_N"/>
    <property type="match status" value="1"/>
</dbReference>
<dbReference type="InterPro" id="IPR005880">
    <property type="entry name" value="Ribosomal_uL2_bac/org-type"/>
</dbReference>
<feature type="domain" description="Large ribosomal subunit protein uL2 RNA-binding" evidence="8">
    <location>
        <begin position="41"/>
        <end position="117"/>
    </location>
</feature>
<dbReference type="Pfam" id="PF03947">
    <property type="entry name" value="Ribosomal_L2_C"/>
    <property type="match status" value="1"/>
</dbReference>
<keyword evidence="3" id="KW-0687">Ribonucleoprotein</keyword>
<dbReference type="PANTHER" id="PTHR13691">
    <property type="entry name" value="RIBOSOMAL PROTEIN L2"/>
    <property type="match status" value="1"/>
</dbReference>
<dbReference type="GO" id="GO:0003723">
    <property type="term" value="F:RNA binding"/>
    <property type="evidence" value="ECO:0007669"/>
    <property type="project" value="InterPro"/>
</dbReference>
<evidence type="ECO:0000259" key="7">
    <source>
        <dbReference type="SMART" id="SM01382"/>
    </source>
</evidence>
<feature type="compositionally biased region" description="Basic residues" evidence="6">
    <location>
        <begin position="240"/>
        <end position="249"/>
    </location>
</feature>
<dbReference type="InterPro" id="IPR014722">
    <property type="entry name" value="Rib_uL2_dom2"/>
</dbReference>
<sequence length="282" mass="31205">MKVYKPTTQSRRHMTGIDYPRLLTGHKPHKPLVTGVKRDVGRNNYGRLTVRHKGGGHKRSFREVDFIYDKFDIPAKITSIEYDPNRSGFIGLVVYADGEKRYVLLPQGVKEGEKFIVSEKAKVAPANRLPLGALPVGTFVYNIAIQPKGRSVLVRSAGNFAEVIAQEGGYSLIKLPSSEVRKVISTAWANVGAVSNEENHLISIGKAGRSRWLGIRPTVRGSVQNPPDHPYGGGEGRQGRGLRRAKTRWGKPSGKGQKTRKPKKYSNVFIVSRRKVGKKGSK</sequence>
<name>A0A2H0KEU4_9BACT</name>
<dbReference type="InterPro" id="IPR022666">
    <property type="entry name" value="Ribosomal_uL2_RNA-bd_dom"/>
</dbReference>
<protein>
    <recommendedName>
        <fullName evidence="4">Large ribosomal subunit protein uL2</fullName>
    </recommendedName>
    <alternativeName>
        <fullName evidence="5">50S ribosomal protein L2</fullName>
    </alternativeName>
</protein>
<reference evidence="9 10" key="1">
    <citation type="submission" date="2017-09" db="EMBL/GenBank/DDBJ databases">
        <title>Depth-based differentiation of microbial function through sediment-hosted aquifers and enrichment of novel symbionts in the deep terrestrial subsurface.</title>
        <authorList>
            <person name="Probst A.J."/>
            <person name="Ladd B."/>
            <person name="Jarett J.K."/>
            <person name="Geller-Mcgrath D.E."/>
            <person name="Sieber C.M."/>
            <person name="Emerson J.B."/>
            <person name="Anantharaman K."/>
            <person name="Thomas B.C."/>
            <person name="Malmstrom R."/>
            <person name="Stieglmeier M."/>
            <person name="Klingl A."/>
            <person name="Woyke T."/>
            <person name="Ryan C.M."/>
            <person name="Banfield J.F."/>
        </authorList>
    </citation>
    <scope>NUCLEOTIDE SEQUENCE [LARGE SCALE GENOMIC DNA]</scope>
    <source>
        <strain evidence="9">CG11_big_fil_rev_8_21_14_0_20_46_11</strain>
    </source>
</reference>
<dbReference type="SMART" id="SM01383">
    <property type="entry name" value="Ribosomal_L2"/>
    <property type="match status" value="1"/>
</dbReference>
<dbReference type="EMBL" id="PCVG01000011">
    <property type="protein sequence ID" value="PIQ69113.1"/>
    <property type="molecule type" value="Genomic_DNA"/>
</dbReference>
<dbReference type="SUPFAM" id="SSF50104">
    <property type="entry name" value="Translation proteins SH3-like domain"/>
    <property type="match status" value="1"/>
</dbReference>
<dbReference type="InterPro" id="IPR022669">
    <property type="entry name" value="Ribosomal_uL2_C"/>
</dbReference>
<dbReference type="InterPro" id="IPR008991">
    <property type="entry name" value="Translation_prot_SH3-like_sf"/>
</dbReference>
<dbReference type="GO" id="GO:0015934">
    <property type="term" value="C:large ribosomal subunit"/>
    <property type="evidence" value="ECO:0007669"/>
    <property type="project" value="InterPro"/>
</dbReference>
<evidence type="ECO:0000256" key="5">
    <source>
        <dbReference type="ARBA" id="ARBA00035459"/>
    </source>
</evidence>
<evidence type="ECO:0000256" key="4">
    <source>
        <dbReference type="ARBA" id="ARBA00035242"/>
    </source>
</evidence>
<dbReference type="GO" id="GO:0016740">
    <property type="term" value="F:transferase activity"/>
    <property type="evidence" value="ECO:0007669"/>
    <property type="project" value="InterPro"/>
</dbReference>
<feature type="region of interest" description="Disordered" evidence="6">
    <location>
        <begin position="217"/>
        <end position="282"/>
    </location>
</feature>
<dbReference type="InterPro" id="IPR012340">
    <property type="entry name" value="NA-bd_OB-fold"/>
</dbReference>
<gene>
    <name evidence="9" type="ORF">COV91_00435</name>
</gene>
<evidence type="ECO:0000256" key="3">
    <source>
        <dbReference type="ARBA" id="ARBA00023274"/>
    </source>
</evidence>
<dbReference type="PIRSF" id="PIRSF002158">
    <property type="entry name" value="Ribosomal_L2"/>
    <property type="match status" value="1"/>
</dbReference>
<evidence type="ECO:0000256" key="1">
    <source>
        <dbReference type="ARBA" id="ARBA00005636"/>
    </source>
</evidence>
<feature type="compositionally biased region" description="Basic residues" evidence="6">
    <location>
        <begin position="272"/>
        <end position="282"/>
    </location>
</feature>
<evidence type="ECO:0000256" key="6">
    <source>
        <dbReference type="SAM" id="MobiDB-lite"/>
    </source>
</evidence>
<accession>A0A2H0KEU4</accession>
<evidence type="ECO:0000313" key="10">
    <source>
        <dbReference type="Proteomes" id="UP000229342"/>
    </source>
</evidence>
<evidence type="ECO:0000259" key="8">
    <source>
        <dbReference type="SMART" id="SM01383"/>
    </source>
</evidence>
<dbReference type="InterPro" id="IPR014726">
    <property type="entry name" value="Ribosomal_uL2_dom3"/>
</dbReference>
<dbReference type="PANTHER" id="PTHR13691:SF5">
    <property type="entry name" value="LARGE RIBOSOMAL SUBUNIT PROTEIN UL2M"/>
    <property type="match status" value="1"/>
</dbReference>
<evidence type="ECO:0000256" key="2">
    <source>
        <dbReference type="ARBA" id="ARBA00022980"/>
    </source>
</evidence>
<proteinExistence type="inferred from homology"/>
<dbReference type="NCBIfam" id="TIGR01171">
    <property type="entry name" value="rplB_bact"/>
    <property type="match status" value="1"/>
</dbReference>
<dbReference type="GO" id="GO:0003735">
    <property type="term" value="F:structural constituent of ribosome"/>
    <property type="evidence" value="ECO:0007669"/>
    <property type="project" value="InterPro"/>
</dbReference>
<keyword evidence="2 9" id="KW-0689">Ribosomal protein</keyword>
<dbReference type="SMART" id="SM01382">
    <property type="entry name" value="Ribosomal_L2_C"/>
    <property type="match status" value="1"/>
</dbReference>
<dbReference type="FunFam" id="4.10.950.10:FF:000001">
    <property type="entry name" value="50S ribosomal protein L2"/>
    <property type="match status" value="1"/>
</dbReference>
<comment type="caution">
    <text evidence="9">The sequence shown here is derived from an EMBL/GenBank/DDBJ whole genome shotgun (WGS) entry which is preliminary data.</text>
</comment>
<dbReference type="InterPro" id="IPR022671">
    <property type="entry name" value="Ribosomal_uL2_CS"/>
</dbReference>
<dbReference type="InterPro" id="IPR002171">
    <property type="entry name" value="Ribosomal_uL2"/>
</dbReference>
<evidence type="ECO:0000313" key="9">
    <source>
        <dbReference type="EMBL" id="PIQ69113.1"/>
    </source>
</evidence>
<dbReference type="AlphaFoldDB" id="A0A2H0KEU4"/>